<sequence>MHCNKTFIPTSARRGHKKPLFLVRDVELQQSIGGSHCSVTLGLAEGQYKIQCSKDVEPAALAEMLQGCCTLDHMCDTMDDKPFANLRGRSIPLPATCSRSQRGFRANKRQTDWDAFKTDEPLQMTDLPDVSRATLEDIDDALDN</sequence>
<evidence type="ECO:0000313" key="2">
    <source>
        <dbReference type="Proteomes" id="UP000770661"/>
    </source>
</evidence>
<reference evidence="1" key="1">
    <citation type="submission" date="2020-07" db="EMBL/GenBank/DDBJ databases">
        <title>The High-quality genome of the commercially important snow crab, Chionoecetes opilio.</title>
        <authorList>
            <person name="Jeong J.-H."/>
            <person name="Ryu S."/>
        </authorList>
    </citation>
    <scope>NUCLEOTIDE SEQUENCE</scope>
    <source>
        <strain evidence="1">MADBK_172401_WGS</strain>
        <tissue evidence="1">Digestive gland</tissue>
    </source>
</reference>
<proteinExistence type="predicted"/>
<evidence type="ECO:0000313" key="1">
    <source>
        <dbReference type="EMBL" id="KAG0717857.1"/>
    </source>
</evidence>
<organism evidence="1 2">
    <name type="scientific">Chionoecetes opilio</name>
    <name type="common">Atlantic snow crab</name>
    <name type="synonym">Cancer opilio</name>
    <dbReference type="NCBI Taxonomy" id="41210"/>
    <lineage>
        <taxon>Eukaryota</taxon>
        <taxon>Metazoa</taxon>
        <taxon>Ecdysozoa</taxon>
        <taxon>Arthropoda</taxon>
        <taxon>Crustacea</taxon>
        <taxon>Multicrustacea</taxon>
        <taxon>Malacostraca</taxon>
        <taxon>Eumalacostraca</taxon>
        <taxon>Eucarida</taxon>
        <taxon>Decapoda</taxon>
        <taxon>Pleocyemata</taxon>
        <taxon>Brachyura</taxon>
        <taxon>Eubrachyura</taxon>
        <taxon>Majoidea</taxon>
        <taxon>Majidae</taxon>
        <taxon>Chionoecetes</taxon>
    </lineage>
</organism>
<comment type="caution">
    <text evidence="1">The sequence shown here is derived from an EMBL/GenBank/DDBJ whole genome shotgun (WGS) entry which is preliminary data.</text>
</comment>
<dbReference type="AlphaFoldDB" id="A0A8J5CS61"/>
<dbReference type="Proteomes" id="UP000770661">
    <property type="component" value="Unassembled WGS sequence"/>
</dbReference>
<protein>
    <submittedName>
        <fullName evidence="1">Uncharacterized protein</fullName>
    </submittedName>
</protein>
<accession>A0A8J5CS61</accession>
<name>A0A8J5CS61_CHIOP</name>
<gene>
    <name evidence="1" type="ORF">GWK47_053613</name>
</gene>
<dbReference type="OrthoDB" id="7474049at2759"/>
<dbReference type="EMBL" id="JACEEZ010016991">
    <property type="protein sequence ID" value="KAG0717857.1"/>
    <property type="molecule type" value="Genomic_DNA"/>
</dbReference>
<keyword evidence="2" id="KW-1185">Reference proteome</keyword>